<dbReference type="EMBL" id="CP086716">
    <property type="protein sequence ID" value="WOO80560.1"/>
    <property type="molecule type" value="Genomic_DNA"/>
</dbReference>
<organism evidence="8 9">
    <name type="scientific">Vanrija pseudolonga</name>
    <dbReference type="NCBI Taxonomy" id="143232"/>
    <lineage>
        <taxon>Eukaryota</taxon>
        <taxon>Fungi</taxon>
        <taxon>Dikarya</taxon>
        <taxon>Basidiomycota</taxon>
        <taxon>Agaricomycotina</taxon>
        <taxon>Tremellomycetes</taxon>
        <taxon>Trichosporonales</taxon>
        <taxon>Trichosporonaceae</taxon>
        <taxon>Vanrija</taxon>
    </lineage>
</organism>
<proteinExistence type="inferred from homology"/>
<dbReference type="PANTHER" id="PTHR10177">
    <property type="entry name" value="CYCLINS"/>
    <property type="match status" value="1"/>
</dbReference>
<keyword evidence="9" id="KW-1185">Reference proteome</keyword>
<gene>
    <name evidence="8" type="primary">cdc13_0</name>
    <name evidence="8" type="ORF">LOC62_03G004085</name>
</gene>
<dbReference type="RefSeq" id="XP_062626592.1">
    <property type="nucleotide sequence ID" value="XM_062770608.1"/>
</dbReference>
<dbReference type="InterPro" id="IPR036915">
    <property type="entry name" value="Cyclin-like_sf"/>
</dbReference>
<feature type="compositionally biased region" description="Low complexity" evidence="5">
    <location>
        <begin position="160"/>
        <end position="192"/>
    </location>
</feature>
<evidence type="ECO:0000259" key="6">
    <source>
        <dbReference type="SMART" id="SM00385"/>
    </source>
</evidence>
<evidence type="ECO:0000256" key="3">
    <source>
        <dbReference type="ARBA" id="ARBA00023306"/>
    </source>
</evidence>
<dbReference type="FunFam" id="1.10.472.10:FF:000001">
    <property type="entry name" value="G2/mitotic-specific cyclin"/>
    <property type="match status" value="1"/>
</dbReference>
<evidence type="ECO:0000256" key="2">
    <source>
        <dbReference type="ARBA" id="ARBA00023127"/>
    </source>
</evidence>
<dbReference type="Gene3D" id="1.10.472.10">
    <property type="entry name" value="Cyclin-like"/>
    <property type="match status" value="2"/>
</dbReference>
<dbReference type="GO" id="GO:0051301">
    <property type="term" value="P:cell division"/>
    <property type="evidence" value="ECO:0007669"/>
    <property type="project" value="UniProtKB-KW"/>
</dbReference>
<dbReference type="SUPFAM" id="SSF47954">
    <property type="entry name" value="Cyclin-like"/>
    <property type="match status" value="2"/>
</dbReference>
<dbReference type="PIRSF" id="PIRSF001771">
    <property type="entry name" value="Cyclin_A_B_D_E"/>
    <property type="match status" value="1"/>
</dbReference>
<feature type="domain" description="Cyclin-like" evidence="6">
    <location>
        <begin position="408"/>
        <end position="489"/>
    </location>
</feature>
<dbReference type="AlphaFoldDB" id="A0AAF0Y5P6"/>
<feature type="compositionally biased region" description="Polar residues" evidence="5">
    <location>
        <begin position="52"/>
        <end position="77"/>
    </location>
</feature>
<dbReference type="CDD" id="cd20568">
    <property type="entry name" value="CYCLIN_CLBs_yeast_rpt1"/>
    <property type="match status" value="1"/>
</dbReference>
<keyword evidence="3" id="KW-0131">Cell cycle</keyword>
<keyword evidence="1" id="KW-0132">Cell division</keyword>
<feature type="region of interest" description="Disordered" evidence="5">
    <location>
        <begin position="529"/>
        <end position="557"/>
    </location>
</feature>
<dbReference type="SMART" id="SM00385">
    <property type="entry name" value="CYCLIN"/>
    <property type="match status" value="2"/>
</dbReference>
<evidence type="ECO:0000259" key="7">
    <source>
        <dbReference type="SMART" id="SM01332"/>
    </source>
</evidence>
<evidence type="ECO:0000256" key="5">
    <source>
        <dbReference type="SAM" id="MobiDB-lite"/>
    </source>
</evidence>
<dbReference type="InterPro" id="IPR013763">
    <property type="entry name" value="Cyclin-like_dom"/>
</dbReference>
<dbReference type="Pfam" id="PF00134">
    <property type="entry name" value="Cyclin_N"/>
    <property type="match status" value="1"/>
</dbReference>
<dbReference type="Pfam" id="PF02984">
    <property type="entry name" value="Cyclin_C"/>
    <property type="match status" value="1"/>
</dbReference>
<evidence type="ECO:0000313" key="8">
    <source>
        <dbReference type="EMBL" id="WOO80560.1"/>
    </source>
</evidence>
<dbReference type="CDD" id="cd20512">
    <property type="entry name" value="CYCLIN_CLBs_yeast_rpt2"/>
    <property type="match status" value="1"/>
</dbReference>
<accession>A0AAF0Y5P6</accession>
<dbReference type="GeneID" id="87807325"/>
<dbReference type="GO" id="GO:0044772">
    <property type="term" value="P:mitotic cell cycle phase transition"/>
    <property type="evidence" value="ECO:0007669"/>
    <property type="project" value="InterPro"/>
</dbReference>
<name>A0AAF0Y5P6_9TREE</name>
<evidence type="ECO:0000256" key="1">
    <source>
        <dbReference type="ARBA" id="ARBA00022618"/>
    </source>
</evidence>
<evidence type="ECO:0000313" key="9">
    <source>
        <dbReference type="Proteomes" id="UP000827549"/>
    </source>
</evidence>
<protein>
    <submittedName>
        <fullName evidence="8">G2/mitotic-specific cyclin cdc13</fullName>
    </submittedName>
</protein>
<comment type="similarity">
    <text evidence="4">Belongs to the cyclin family.</text>
</comment>
<feature type="compositionally biased region" description="Polar residues" evidence="5">
    <location>
        <begin position="124"/>
        <end position="142"/>
    </location>
</feature>
<feature type="domain" description="Cyclin C-terminal" evidence="7">
    <location>
        <begin position="404"/>
        <end position="520"/>
    </location>
</feature>
<keyword evidence="2 4" id="KW-0195">Cyclin</keyword>
<reference evidence="8" key="1">
    <citation type="submission" date="2023-10" db="EMBL/GenBank/DDBJ databases">
        <authorList>
            <person name="Noh H."/>
        </authorList>
    </citation>
    <scope>NUCLEOTIDE SEQUENCE</scope>
    <source>
        <strain evidence="8">DUCC4014</strain>
    </source>
</reference>
<dbReference type="InterPro" id="IPR006671">
    <property type="entry name" value="Cyclin_N"/>
</dbReference>
<dbReference type="GO" id="GO:0016538">
    <property type="term" value="F:cyclin-dependent protein serine/threonine kinase regulator activity"/>
    <property type="evidence" value="ECO:0007669"/>
    <property type="project" value="InterPro"/>
</dbReference>
<feature type="domain" description="Cyclin-like" evidence="6">
    <location>
        <begin position="311"/>
        <end position="395"/>
    </location>
</feature>
<dbReference type="Proteomes" id="UP000827549">
    <property type="component" value="Chromosome 3"/>
</dbReference>
<feature type="region of interest" description="Disordered" evidence="5">
    <location>
        <begin position="1"/>
        <end position="231"/>
    </location>
</feature>
<evidence type="ECO:0000256" key="4">
    <source>
        <dbReference type="RuleBase" id="RU000383"/>
    </source>
</evidence>
<feature type="compositionally biased region" description="Low complexity" evidence="5">
    <location>
        <begin position="24"/>
        <end position="48"/>
    </location>
</feature>
<dbReference type="InterPro" id="IPR046965">
    <property type="entry name" value="Cyclin_A/B-like"/>
</dbReference>
<dbReference type="InterPro" id="IPR004367">
    <property type="entry name" value="Cyclin_C-dom"/>
</dbReference>
<sequence>MASGIPTRRATRRVDENAPPAQNTIATRTRSAGAAATSSAPSTATSIPVMKRTSSTLAGSAPSSRNNAADGKPSSSAVDGKAQAGKLATKRRAALGELPLASDNGPKEGLKGKAPAGAERRPLGTTQSQQPLRATRGSQPSVTDAKALDSKTAATKRKVGTTSTTTRRGPLSRTHSNASLETASTSTSTSTHTARRVLKATASLPEVGQPAPKRLRASSGTPEDVFGPTHYDEDNKEFELATVRLSPKRKAKDAGWTDLDAEDEGDPSMVSEYVVDAFKYMMEIEKNTMANPDYMDQQDELQWKMRAILIDWIIEVHSKFRLLPETLLIATNLIDRFLSVRLVSLVKFQLVGLTALFVAAKYEEVICPSITHFLHMTDGGYEVDEILRAERYLLSTLEFDLSYPNPLHFLRRVSKADGYDVHARTVAKFFIEISCVEHRLLPYPPSMLAAGAMWLARLCLDRGPWHANMVHYSGYSQAEVLPCAQVMLDYVVSKSLDTSSAFYKKYASKKHLKASVFVCDWAIHRWPQSHKGNSPEQGRELEAEFGDDLPAPPPVTP</sequence>
<dbReference type="SMART" id="SM01332">
    <property type="entry name" value="Cyclin_C"/>
    <property type="match status" value="1"/>
</dbReference>
<dbReference type="InterPro" id="IPR039361">
    <property type="entry name" value="Cyclin"/>
</dbReference>